<dbReference type="HOGENOM" id="CLU_866173_0_0_1"/>
<dbReference type="AlphaFoldDB" id="B0D5J5"/>
<evidence type="ECO:0000313" key="3">
    <source>
        <dbReference type="Proteomes" id="UP000001194"/>
    </source>
</evidence>
<name>B0D5J5_LACBS</name>
<evidence type="ECO:0000313" key="2">
    <source>
        <dbReference type="EMBL" id="EDR09782.1"/>
    </source>
</evidence>
<dbReference type="KEGG" id="lbc:LACBIDRAFT_325585"/>
<gene>
    <name evidence="2" type="ORF">LACBIDRAFT_325585</name>
</gene>
<accession>B0D5J5</accession>
<evidence type="ECO:0000256" key="1">
    <source>
        <dbReference type="SAM" id="SignalP"/>
    </source>
</evidence>
<reference evidence="2 3" key="1">
    <citation type="journal article" date="2008" name="Nature">
        <title>The genome of Laccaria bicolor provides insights into mycorrhizal symbiosis.</title>
        <authorList>
            <person name="Martin F."/>
            <person name="Aerts A."/>
            <person name="Ahren D."/>
            <person name="Brun A."/>
            <person name="Danchin E.G.J."/>
            <person name="Duchaussoy F."/>
            <person name="Gibon J."/>
            <person name="Kohler A."/>
            <person name="Lindquist E."/>
            <person name="Pereda V."/>
            <person name="Salamov A."/>
            <person name="Shapiro H.J."/>
            <person name="Wuyts J."/>
            <person name="Blaudez D."/>
            <person name="Buee M."/>
            <person name="Brokstein P."/>
            <person name="Canbaeck B."/>
            <person name="Cohen D."/>
            <person name="Courty P.E."/>
            <person name="Coutinho P.M."/>
            <person name="Delaruelle C."/>
            <person name="Detter J.C."/>
            <person name="Deveau A."/>
            <person name="DiFazio S."/>
            <person name="Duplessis S."/>
            <person name="Fraissinet-Tachet L."/>
            <person name="Lucic E."/>
            <person name="Frey-Klett P."/>
            <person name="Fourrey C."/>
            <person name="Feussner I."/>
            <person name="Gay G."/>
            <person name="Grimwood J."/>
            <person name="Hoegger P.J."/>
            <person name="Jain P."/>
            <person name="Kilaru S."/>
            <person name="Labbe J."/>
            <person name="Lin Y.C."/>
            <person name="Legue V."/>
            <person name="Le Tacon F."/>
            <person name="Marmeisse R."/>
            <person name="Melayah D."/>
            <person name="Montanini B."/>
            <person name="Muratet M."/>
            <person name="Nehls U."/>
            <person name="Niculita-Hirzel H."/>
            <person name="Oudot-Le Secq M.P."/>
            <person name="Peter M."/>
            <person name="Quesneville H."/>
            <person name="Rajashekar B."/>
            <person name="Reich M."/>
            <person name="Rouhier N."/>
            <person name="Schmutz J."/>
            <person name="Yin T."/>
            <person name="Chalot M."/>
            <person name="Henrissat B."/>
            <person name="Kuees U."/>
            <person name="Lucas S."/>
            <person name="Van de Peer Y."/>
            <person name="Podila G.K."/>
            <person name="Polle A."/>
            <person name="Pukkila P.J."/>
            <person name="Richardson P.M."/>
            <person name="Rouze P."/>
            <person name="Sanders I.R."/>
            <person name="Stajich J.E."/>
            <person name="Tunlid A."/>
            <person name="Tuskan G."/>
            <person name="Grigoriev I.V."/>
        </authorList>
    </citation>
    <scope>NUCLEOTIDE SEQUENCE [LARGE SCALE GENOMIC DNA]</scope>
    <source>
        <strain evidence="3">S238N-H82 / ATCC MYA-4686</strain>
    </source>
</reference>
<dbReference type="GeneID" id="6074940"/>
<dbReference type="InParanoid" id="B0D5J5"/>
<dbReference type="RefSeq" id="XP_001879167.1">
    <property type="nucleotide sequence ID" value="XM_001879132.1"/>
</dbReference>
<feature type="signal peptide" evidence="1">
    <location>
        <begin position="1"/>
        <end position="22"/>
    </location>
</feature>
<sequence>MPHPKQVVCCALCCLALFVVLASPNDLCNVSIYHIFQSKQFKCHVKISVIGSYSFDTSQIPMTHETFPHQMIGKCSLLVEWYIAVLASPNTMKVLCQYPFDFHDLELVQIVPHSVKMLPKTVYETDLNLLRFLLSRARSDSPTLREDVPQNRLRNGQGLVELGQFAFSFFCPVLTTAQDLNLLRFLWSRARSDTPTLREDAPQNRLRNGQGLMELGPQSASFSDLNLLRFLWSRARSDTPTLREDAPQNRLRNGQGLMELGPQSALFSVDLNLLRFLWSRARSDSPTLREDAPQNHLRNGQGLVELGPQSAPFSVVEGSFT</sequence>
<organism evidence="3">
    <name type="scientific">Laccaria bicolor (strain S238N-H82 / ATCC MYA-4686)</name>
    <name type="common">Bicoloured deceiver</name>
    <name type="synonym">Laccaria laccata var. bicolor</name>
    <dbReference type="NCBI Taxonomy" id="486041"/>
    <lineage>
        <taxon>Eukaryota</taxon>
        <taxon>Fungi</taxon>
        <taxon>Dikarya</taxon>
        <taxon>Basidiomycota</taxon>
        <taxon>Agaricomycotina</taxon>
        <taxon>Agaricomycetes</taxon>
        <taxon>Agaricomycetidae</taxon>
        <taxon>Agaricales</taxon>
        <taxon>Agaricineae</taxon>
        <taxon>Hydnangiaceae</taxon>
        <taxon>Laccaria</taxon>
    </lineage>
</organism>
<keyword evidence="3" id="KW-1185">Reference proteome</keyword>
<feature type="chain" id="PRO_5002747073" evidence="1">
    <location>
        <begin position="23"/>
        <end position="321"/>
    </location>
</feature>
<proteinExistence type="predicted"/>
<dbReference type="EMBL" id="DS547098">
    <property type="protein sequence ID" value="EDR09782.1"/>
    <property type="molecule type" value="Genomic_DNA"/>
</dbReference>
<dbReference type="Proteomes" id="UP000001194">
    <property type="component" value="Unassembled WGS sequence"/>
</dbReference>
<keyword evidence="1" id="KW-0732">Signal</keyword>
<protein>
    <submittedName>
        <fullName evidence="2">Predicted protein</fullName>
    </submittedName>
</protein>